<dbReference type="RefSeq" id="XP_007327200.1">
    <property type="nucleotide sequence ID" value="XM_007327138.1"/>
</dbReference>
<dbReference type="KEGG" id="abp:AGABI1DRAFT54789"/>
<evidence type="ECO:0000256" key="4">
    <source>
        <dbReference type="ARBA" id="ARBA00022989"/>
    </source>
</evidence>
<evidence type="ECO:0000256" key="6">
    <source>
        <dbReference type="SAM" id="Phobius"/>
    </source>
</evidence>
<dbReference type="OrthoDB" id="5620at2759"/>
<evidence type="ECO:0000256" key="5">
    <source>
        <dbReference type="ARBA" id="ARBA00023136"/>
    </source>
</evidence>
<name>K5W4R5_AGABU</name>
<dbReference type="GO" id="GO:0016020">
    <property type="term" value="C:membrane"/>
    <property type="evidence" value="ECO:0007669"/>
    <property type="project" value="UniProtKB-SubCell"/>
</dbReference>
<dbReference type="GeneID" id="18830092"/>
<reference evidence="8" key="1">
    <citation type="journal article" date="2012" name="Proc. Natl. Acad. Sci. U.S.A.">
        <title>Genome sequence of the button mushroom Agaricus bisporus reveals mechanisms governing adaptation to a humic-rich ecological niche.</title>
        <authorList>
            <person name="Morin E."/>
            <person name="Kohler A."/>
            <person name="Baker A.R."/>
            <person name="Foulongne-Oriol M."/>
            <person name="Lombard V."/>
            <person name="Nagy L.G."/>
            <person name="Ohm R.A."/>
            <person name="Patyshakuliyeva A."/>
            <person name="Brun A."/>
            <person name="Aerts A.L."/>
            <person name="Bailey A.M."/>
            <person name="Billette C."/>
            <person name="Coutinho P.M."/>
            <person name="Deakin G."/>
            <person name="Doddapaneni H."/>
            <person name="Floudas D."/>
            <person name="Grimwood J."/>
            <person name="Hilden K."/>
            <person name="Kuees U."/>
            <person name="LaButti K.M."/>
            <person name="Lapidus A."/>
            <person name="Lindquist E.A."/>
            <person name="Lucas S.M."/>
            <person name="Murat C."/>
            <person name="Riley R.W."/>
            <person name="Salamov A.A."/>
            <person name="Schmutz J."/>
            <person name="Subramanian V."/>
            <person name="Woesten H.A.B."/>
            <person name="Xu J."/>
            <person name="Eastwood D.C."/>
            <person name="Foster G.D."/>
            <person name="Sonnenberg A.S."/>
            <person name="Cullen D."/>
            <person name="de Vries R.P."/>
            <person name="Lundell T."/>
            <person name="Hibbett D.S."/>
            <person name="Henrissat B."/>
            <person name="Burton K.S."/>
            <person name="Kerrigan R.W."/>
            <person name="Challen M.P."/>
            <person name="Grigoriev I.V."/>
            <person name="Martin F."/>
        </authorList>
    </citation>
    <scope>NUCLEOTIDE SEQUENCE [LARGE SCALE GENOMIC DNA]</scope>
    <source>
        <strain evidence="8">JB137-S8 / ATCC MYA-4627 / FGSC 10392</strain>
    </source>
</reference>
<dbReference type="EMBL" id="JH971387">
    <property type="protein sequence ID" value="EKM81794.1"/>
    <property type="molecule type" value="Genomic_DNA"/>
</dbReference>
<accession>K5W4R5</accession>
<dbReference type="Pfam" id="PF03647">
    <property type="entry name" value="Tmemb_14"/>
    <property type="match status" value="1"/>
</dbReference>
<dbReference type="eggNOG" id="KOG4267">
    <property type="taxonomic scope" value="Eukaryota"/>
</dbReference>
<dbReference type="InParanoid" id="K5W4R5"/>
<dbReference type="InterPro" id="IPR005349">
    <property type="entry name" value="TMEM14"/>
</dbReference>
<dbReference type="Proteomes" id="UP000008493">
    <property type="component" value="Unassembled WGS sequence"/>
</dbReference>
<keyword evidence="8" id="KW-1185">Reference proteome</keyword>
<keyword evidence="5 6" id="KW-0472">Membrane</keyword>
<dbReference type="Gene3D" id="1.10.10.1740">
    <property type="entry name" value="Transmembrane protein 14-like"/>
    <property type="match status" value="1"/>
</dbReference>
<dbReference type="OMA" id="AYPAYIM"/>
<dbReference type="InterPro" id="IPR044890">
    <property type="entry name" value="TMEM14_sf"/>
</dbReference>
<proteinExistence type="inferred from homology"/>
<evidence type="ECO:0000256" key="3">
    <source>
        <dbReference type="ARBA" id="ARBA00022692"/>
    </source>
</evidence>
<evidence type="ECO:0000313" key="7">
    <source>
        <dbReference type="EMBL" id="EKM81794.1"/>
    </source>
</evidence>
<gene>
    <name evidence="7" type="ORF">AGABI1DRAFT_54789</name>
</gene>
<keyword evidence="4 6" id="KW-1133">Transmembrane helix</keyword>
<organism evidence="7 8">
    <name type="scientific">Agaricus bisporus var. burnettii (strain JB137-S8 / ATCC MYA-4627 / FGSC 10392)</name>
    <name type="common">White button mushroom</name>
    <dbReference type="NCBI Taxonomy" id="597362"/>
    <lineage>
        <taxon>Eukaryota</taxon>
        <taxon>Fungi</taxon>
        <taxon>Dikarya</taxon>
        <taxon>Basidiomycota</taxon>
        <taxon>Agaricomycotina</taxon>
        <taxon>Agaricomycetes</taxon>
        <taxon>Agaricomycetidae</taxon>
        <taxon>Agaricales</taxon>
        <taxon>Agaricineae</taxon>
        <taxon>Agaricaceae</taxon>
        <taxon>Agaricus</taxon>
    </lineage>
</organism>
<feature type="transmembrane region" description="Helical" evidence="6">
    <location>
        <begin position="54"/>
        <end position="71"/>
    </location>
</feature>
<protein>
    <submittedName>
        <fullName evidence="7">Uncharacterized protein</fullName>
    </submittedName>
</protein>
<dbReference type="AlphaFoldDB" id="K5W4R5"/>
<feature type="transmembrane region" description="Helical" evidence="6">
    <location>
        <begin position="25"/>
        <end position="42"/>
    </location>
</feature>
<sequence length="99" mass="10129">MSAYPAYIMSGLCITGGISGFVRKGSIPSMVAGVGVGLLYLWSADTIRRGATGGLEGALVASALLLISSLPRVTKGPVPMILSVTSASTALYYGSIFRD</sequence>
<dbReference type="FunCoup" id="K5W4R5">
    <property type="interactions" value="26"/>
</dbReference>
<feature type="transmembrane region" description="Helical" evidence="6">
    <location>
        <begin position="77"/>
        <end position="97"/>
    </location>
</feature>
<evidence type="ECO:0000256" key="2">
    <source>
        <dbReference type="ARBA" id="ARBA00007590"/>
    </source>
</evidence>
<evidence type="ECO:0000313" key="8">
    <source>
        <dbReference type="Proteomes" id="UP000008493"/>
    </source>
</evidence>
<comment type="similarity">
    <text evidence="2">Belongs to the TMEM14 family.</text>
</comment>
<evidence type="ECO:0000256" key="1">
    <source>
        <dbReference type="ARBA" id="ARBA00004370"/>
    </source>
</evidence>
<dbReference type="HOGENOM" id="CLU_096652_3_1_1"/>
<keyword evidence="3 6" id="KW-0812">Transmembrane</keyword>
<comment type="subcellular location">
    <subcellularLocation>
        <location evidence="1">Membrane</location>
    </subcellularLocation>
</comment>